<accession>A0A397G9K0</accession>
<dbReference type="GO" id="GO:0051017">
    <property type="term" value="P:actin filament bundle assembly"/>
    <property type="evidence" value="ECO:0007669"/>
    <property type="project" value="TreeGrafter"/>
</dbReference>
<dbReference type="GO" id="GO:1903475">
    <property type="term" value="P:mitotic actomyosin contractile ring assembly"/>
    <property type="evidence" value="ECO:0007669"/>
    <property type="project" value="TreeGrafter"/>
</dbReference>
<evidence type="ECO:0000259" key="2">
    <source>
        <dbReference type="PROSITE" id="PS51231"/>
    </source>
</evidence>
<dbReference type="PANTHER" id="PTHR47102:SF2">
    <property type="entry name" value="PROTEIN BNI1"/>
    <property type="match status" value="1"/>
</dbReference>
<feature type="compositionally biased region" description="Basic and acidic residues" evidence="1">
    <location>
        <begin position="1"/>
        <end position="17"/>
    </location>
</feature>
<feature type="compositionally biased region" description="Polar residues" evidence="1">
    <location>
        <begin position="104"/>
        <end position="131"/>
    </location>
</feature>
<dbReference type="VEuPathDB" id="FungiDB:CDV56_100404"/>
<dbReference type="STRING" id="41047.A0A397G9K0"/>
<dbReference type="InterPro" id="IPR051661">
    <property type="entry name" value="Actin_filament_regulator"/>
</dbReference>
<organism evidence="3 4">
    <name type="scientific">Aspergillus thermomutatus</name>
    <name type="common">Neosartorya pseudofischeri</name>
    <dbReference type="NCBI Taxonomy" id="41047"/>
    <lineage>
        <taxon>Eukaryota</taxon>
        <taxon>Fungi</taxon>
        <taxon>Dikarya</taxon>
        <taxon>Ascomycota</taxon>
        <taxon>Pezizomycotina</taxon>
        <taxon>Eurotiomycetes</taxon>
        <taxon>Eurotiomycetidae</taxon>
        <taxon>Eurotiales</taxon>
        <taxon>Aspergillaceae</taxon>
        <taxon>Aspergillus</taxon>
        <taxon>Aspergillus subgen. Fumigati</taxon>
    </lineage>
</organism>
<dbReference type="GeneID" id="38122378"/>
<gene>
    <name evidence="3" type="ORF">CDV56_100404</name>
</gene>
<comment type="caution">
    <text evidence="3">The sequence shown here is derived from an EMBL/GenBank/DDBJ whole genome shotgun (WGS) entry which is preliminary data.</text>
</comment>
<reference evidence="3" key="1">
    <citation type="submission" date="2018-08" db="EMBL/GenBank/DDBJ databases">
        <title>Draft genome sequence of azole-resistant Aspergillus thermomutatus (Neosartorya pseudofischeri) strain HMR AF 39, isolated from a human nasal aspirate.</title>
        <authorList>
            <person name="Parent-Michaud M."/>
            <person name="Dufresne P.J."/>
            <person name="Fournier E."/>
            <person name="Martineau C."/>
            <person name="Moreira S."/>
            <person name="Perkins V."/>
            <person name="De Repentigny L."/>
            <person name="Dufresne S.F."/>
        </authorList>
    </citation>
    <scope>NUCLEOTIDE SEQUENCE [LARGE SCALE GENOMIC DNA]</scope>
    <source>
        <strain evidence="3">HMR AF 39</strain>
    </source>
</reference>
<dbReference type="OrthoDB" id="1104827at2759"/>
<evidence type="ECO:0000313" key="3">
    <source>
        <dbReference type="EMBL" id="RHZ47651.1"/>
    </source>
</evidence>
<dbReference type="RefSeq" id="XP_026611655.1">
    <property type="nucleotide sequence ID" value="XM_026754023.1"/>
</dbReference>
<evidence type="ECO:0000256" key="1">
    <source>
        <dbReference type="SAM" id="MobiDB-lite"/>
    </source>
</evidence>
<dbReference type="PANTHER" id="PTHR47102">
    <property type="entry name" value="PROTEIN BNI1"/>
    <property type="match status" value="1"/>
</dbReference>
<dbReference type="AlphaFoldDB" id="A0A397G9K0"/>
<feature type="compositionally biased region" description="Basic and acidic residues" evidence="1">
    <location>
        <begin position="254"/>
        <end position="266"/>
    </location>
</feature>
<dbReference type="PROSITE" id="PS51231">
    <property type="entry name" value="DAD"/>
    <property type="match status" value="1"/>
</dbReference>
<protein>
    <recommendedName>
        <fullName evidence="2">DAD domain-containing protein</fullName>
    </recommendedName>
</protein>
<sequence>KSKEKNITLEEARKRTEASLARKRVNAGLANSSGAGDAPQSPATSGAMDSLLEKLRAAAPQARDQRDRRRRARLKERHQVRIASGQKMPDVTASEPENGEKQADSNSATLVSSNNDASATETGLLSPPSQETDVDTHAKELQISESEDVADRAASMLQGLRDNMDNNGERARRRRESAEEERRKRRLRRRNGGNASKDSADGSILSTVPEPTTPPPNTEASAPNEPGMVSPSNEEDGASQPPQTPSIVVSPNADMHDRSPGDESSHDGSPPN</sequence>
<feature type="compositionally biased region" description="Basic and acidic residues" evidence="1">
    <location>
        <begin position="162"/>
        <end position="182"/>
    </location>
</feature>
<feature type="region of interest" description="Disordered" evidence="1">
    <location>
        <begin position="1"/>
        <end position="272"/>
    </location>
</feature>
<dbReference type="GO" id="GO:0032153">
    <property type="term" value="C:cell division site"/>
    <property type="evidence" value="ECO:0007669"/>
    <property type="project" value="TreeGrafter"/>
</dbReference>
<dbReference type="GO" id="GO:0043332">
    <property type="term" value="C:mating projection tip"/>
    <property type="evidence" value="ECO:0007669"/>
    <property type="project" value="TreeGrafter"/>
</dbReference>
<dbReference type="Proteomes" id="UP000215305">
    <property type="component" value="Unassembled WGS sequence"/>
</dbReference>
<name>A0A397G9K0_ASPTH</name>
<dbReference type="InterPro" id="IPR014767">
    <property type="entry name" value="DAD_dom"/>
</dbReference>
<evidence type="ECO:0000313" key="4">
    <source>
        <dbReference type="Proteomes" id="UP000215305"/>
    </source>
</evidence>
<proteinExistence type="predicted"/>
<dbReference type="EMBL" id="NKHU02000216">
    <property type="protein sequence ID" value="RHZ47651.1"/>
    <property type="molecule type" value="Genomic_DNA"/>
</dbReference>
<feature type="non-terminal residue" evidence="3">
    <location>
        <position position="1"/>
    </location>
</feature>
<feature type="compositionally biased region" description="Basic residues" evidence="1">
    <location>
        <begin position="68"/>
        <end position="80"/>
    </location>
</feature>
<keyword evidence="4" id="KW-1185">Reference proteome</keyword>
<dbReference type="GO" id="GO:0051016">
    <property type="term" value="P:barbed-end actin filament capping"/>
    <property type="evidence" value="ECO:0007669"/>
    <property type="project" value="TreeGrafter"/>
</dbReference>
<feature type="domain" description="DAD" evidence="2">
    <location>
        <begin position="41"/>
        <end position="73"/>
    </location>
</feature>